<organism evidence="3 4">
    <name type="scientific">Lutzomyia longipalpis</name>
    <name type="common">Sand fly</name>
    <dbReference type="NCBI Taxonomy" id="7200"/>
    <lineage>
        <taxon>Eukaryota</taxon>
        <taxon>Metazoa</taxon>
        <taxon>Ecdysozoa</taxon>
        <taxon>Arthropoda</taxon>
        <taxon>Hexapoda</taxon>
        <taxon>Insecta</taxon>
        <taxon>Pterygota</taxon>
        <taxon>Neoptera</taxon>
        <taxon>Endopterygota</taxon>
        <taxon>Diptera</taxon>
        <taxon>Nematocera</taxon>
        <taxon>Psychodoidea</taxon>
        <taxon>Psychodidae</taxon>
        <taxon>Lutzomyia</taxon>
        <taxon>Lutzomyia</taxon>
    </lineage>
</organism>
<dbReference type="AlphaFoldDB" id="A0A1B0CC85"/>
<feature type="signal peptide" evidence="1">
    <location>
        <begin position="1"/>
        <end position="17"/>
    </location>
</feature>
<dbReference type="VEuPathDB" id="VectorBase:LLONM1_003731"/>
<dbReference type="Gene3D" id="2.60.40.770">
    <property type="match status" value="2"/>
</dbReference>
<evidence type="ECO:0000313" key="4">
    <source>
        <dbReference type="Proteomes" id="UP000092461"/>
    </source>
</evidence>
<dbReference type="VEuPathDB" id="VectorBase:LLONM1_004720"/>
<reference evidence="3" key="1">
    <citation type="submission" date="2020-05" db="UniProtKB">
        <authorList>
            <consortium name="EnsemblMetazoa"/>
        </authorList>
    </citation>
    <scope>IDENTIFICATION</scope>
    <source>
        <strain evidence="3">Jacobina</strain>
    </source>
</reference>
<evidence type="ECO:0000259" key="2">
    <source>
        <dbReference type="SMART" id="SM00737"/>
    </source>
</evidence>
<feature type="chain" id="PRO_5008405581" description="MD-2-related lipid-recognition domain-containing protein" evidence="1">
    <location>
        <begin position="18"/>
        <end position="283"/>
    </location>
</feature>
<protein>
    <recommendedName>
        <fullName evidence="2">MD-2-related lipid-recognition domain-containing protein</fullName>
    </recommendedName>
</protein>
<dbReference type="InterPro" id="IPR014756">
    <property type="entry name" value="Ig_E-set"/>
</dbReference>
<dbReference type="EnsemblMetazoa" id="LLOJ001865-RA">
    <property type="protein sequence ID" value="LLOJ001865-PA"/>
    <property type="gene ID" value="LLOJ001865"/>
</dbReference>
<evidence type="ECO:0000313" key="3">
    <source>
        <dbReference type="EnsemblMetazoa" id="LLOJ001865-PA"/>
    </source>
</evidence>
<dbReference type="SMART" id="SM00737">
    <property type="entry name" value="ML"/>
    <property type="match status" value="1"/>
</dbReference>
<keyword evidence="1" id="KW-0732">Signal</keyword>
<dbReference type="SUPFAM" id="SSF81296">
    <property type="entry name" value="E set domains"/>
    <property type="match status" value="2"/>
</dbReference>
<name>A0A1B0CC85_LUTLO</name>
<keyword evidence="4" id="KW-1185">Reference proteome</keyword>
<dbReference type="VEuPathDB" id="VectorBase:LLOJ001865"/>
<dbReference type="InterPro" id="IPR003172">
    <property type="entry name" value="ML_dom"/>
</dbReference>
<dbReference type="Pfam" id="PF02221">
    <property type="entry name" value="E1_DerP2_DerF2"/>
    <property type="match status" value="2"/>
</dbReference>
<evidence type="ECO:0000256" key="1">
    <source>
        <dbReference type="SAM" id="SignalP"/>
    </source>
</evidence>
<dbReference type="Proteomes" id="UP000092461">
    <property type="component" value="Unassembled WGS sequence"/>
</dbReference>
<sequence length="283" mass="30558">MFRFLFVIVFLSIVVQADYIIHHPCVFSHGSTPPPVPNWVWVEGCNESGCSVPNGSTRKVRTGFYPLSTHYRLHGYVRTFFLGIEFPIEQPDELYNLCDHIEDGCPIYVGRERSAELTIQGYSPISGVTVRVEITVTDKDTDEIVACGGIYSHPGNTPPTAAWVEVADCSGSTCSIVNGAATPLRAAFAPTTNHISLGFYVRVFLLGISVPIEQPPGLDQACDLIQGGCPIVAGQGETIASMVFQQTSPLAGLTVRIEVDLRDHDTGESVVCAGVQVTIISAE</sequence>
<dbReference type="EMBL" id="AJWK01006219">
    <property type="status" value="NOT_ANNOTATED_CDS"/>
    <property type="molecule type" value="Genomic_DNA"/>
</dbReference>
<feature type="domain" description="MD-2-related lipid-recognition" evidence="2">
    <location>
        <begin position="144"/>
        <end position="277"/>
    </location>
</feature>
<proteinExistence type="predicted"/>
<accession>A0A1B0CC85</accession>